<protein>
    <submittedName>
        <fullName evidence="2">C2H2-type domain-containing protein</fullName>
    </submittedName>
</protein>
<proteinExistence type="predicted"/>
<accession>A0AC35TRP9</accession>
<organism evidence="1 2">
    <name type="scientific">Rhabditophanes sp. KR3021</name>
    <dbReference type="NCBI Taxonomy" id="114890"/>
    <lineage>
        <taxon>Eukaryota</taxon>
        <taxon>Metazoa</taxon>
        <taxon>Ecdysozoa</taxon>
        <taxon>Nematoda</taxon>
        <taxon>Chromadorea</taxon>
        <taxon>Rhabditida</taxon>
        <taxon>Tylenchina</taxon>
        <taxon>Panagrolaimomorpha</taxon>
        <taxon>Strongyloidoidea</taxon>
        <taxon>Alloionematidae</taxon>
        <taxon>Rhabditophanes</taxon>
    </lineage>
</organism>
<dbReference type="WBParaSite" id="RSKR_0000361600.1">
    <property type="protein sequence ID" value="RSKR_0000361600.1"/>
    <property type="gene ID" value="RSKR_0000361600"/>
</dbReference>
<reference evidence="2" key="1">
    <citation type="submission" date="2016-11" db="UniProtKB">
        <authorList>
            <consortium name="WormBaseParasite"/>
        </authorList>
    </citation>
    <scope>IDENTIFICATION</scope>
    <source>
        <strain evidence="2">KR3021</strain>
    </source>
</reference>
<evidence type="ECO:0000313" key="2">
    <source>
        <dbReference type="WBParaSite" id="RSKR_0000361600.1"/>
    </source>
</evidence>
<sequence>METSTDFYPHNGTSLVSTARTEDVNFNYGSGELNYTTDTEEDMSASRILDHPTLDPNLLPTVYGKRQMVNYMIIQGNQTTYDSFDDDSETPPDIETPHADNVNRAICQTSVEDSDEEIDLERTRRICEEEQDDEDGFNLCSESSRESSFGGTNTIRSTEDVRGNIQSCTTSNGDVSKSVDGKNDNGSTTPKMTTSRPSIEQLKNASARLLKATLQNNPPVESKSAEARRLKAEKAAAEAKAKGKSTSNVATTTRVQKKDRVSVLESAKASDVPKIIRPPKPKSKHQILMDQIKASLEAEKNRPKKVVTSTIKVQLSENKTGSCKGSTEDMNKPVNVASKNTAPISKRVPLRTTTDVNGKSVPPNNVKKLPISKKIEATASARATKVEKPVNAVIPTRTTMSSRINRPTSSFAPAIAHSRKGSQASGVLSTTSTLSRKLDLNKAKQGDHAKTVISADKEMMLKQNADAALVMAIALNNINCQLAAANARHAREISIKKQWQDNWETKISNLNDELIKDGRLGEFEKQNEQLQKEKRDLQATLAKSNDEKIKTLYAEISSLNHAFDMRTEEAKNLRRQNEKLILENDTIAGKDIKIRKLTVKLADLSSQFELQKSTQKALAKKVEEAHQEANLNKSFNDSLSKENDFLKYRCEELTQSVYASELEHSDSSSGTMSQSVKLRSSFTTPRKDEQSPRPVSCSTTKRFNGYPMEASQSSRTSSDVMQTSLISIYQDSYRKRNSGLKNRNADIIYGPDGAFVGGEESFGDEEF</sequence>
<dbReference type="Proteomes" id="UP000095286">
    <property type="component" value="Unplaced"/>
</dbReference>
<evidence type="ECO:0000313" key="1">
    <source>
        <dbReference type="Proteomes" id="UP000095286"/>
    </source>
</evidence>
<name>A0AC35TRP9_9BILA</name>